<dbReference type="InterPro" id="IPR025160">
    <property type="entry name" value="AATF"/>
</dbReference>
<dbReference type="Pfam" id="PF08164">
    <property type="entry name" value="TRAUB"/>
    <property type="match status" value="1"/>
</dbReference>
<feature type="region of interest" description="Disordered" evidence="3">
    <location>
        <begin position="59"/>
        <end position="173"/>
    </location>
</feature>
<evidence type="ECO:0000259" key="4">
    <source>
        <dbReference type="Pfam" id="PF08164"/>
    </source>
</evidence>
<dbReference type="GO" id="GO:0005730">
    <property type="term" value="C:nucleolus"/>
    <property type="evidence" value="ECO:0007669"/>
    <property type="project" value="TreeGrafter"/>
</dbReference>
<organism evidence="6 7">
    <name type="scientific">Mycena alexandri</name>
    <dbReference type="NCBI Taxonomy" id="1745969"/>
    <lineage>
        <taxon>Eukaryota</taxon>
        <taxon>Fungi</taxon>
        <taxon>Dikarya</taxon>
        <taxon>Basidiomycota</taxon>
        <taxon>Agaricomycotina</taxon>
        <taxon>Agaricomycetes</taxon>
        <taxon>Agaricomycetidae</taxon>
        <taxon>Agaricales</taxon>
        <taxon>Marasmiineae</taxon>
        <taxon>Mycenaceae</taxon>
        <taxon>Mycena</taxon>
    </lineage>
</organism>
<keyword evidence="7" id="KW-1185">Reference proteome</keyword>
<dbReference type="PANTHER" id="PTHR15565:SF0">
    <property type="entry name" value="PROTEIN AATF"/>
    <property type="match status" value="1"/>
</dbReference>
<gene>
    <name evidence="6" type="ORF">C8F04DRAFT_1221147</name>
</gene>
<dbReference type="EMBL" id="JARJCM010000049">
    <property type="protein sequence ID" value="KAJ7035659.1"/>
    <property type="molecule type" value="Genomic_DNA"/>
</dbReference>
<feature type="domain" description="AATF leucine zipper-containing" evidence="5">
    <location>
        <begin position="165"/>
        <end position="297"/>
    </location>
</feature>
<reference evidence="6" key="1">
    <citation type="submission" date="2023-03" db="EMBL/GenBank/DDBJ databases">
        <title>Massive genome expansion in bonnet fungi (Mycena s.s.) driven by repeated elements and novel gene families across ecological guilds.</title>
        <authorList>
            <consortium name="Lawrence Berkeley National Laboratory"/>
            <person name="Harder C.B."/>
            <person name="Miyauchi S."/>
            <person name="Viragh M."/>
            <person name="Kuo A."/>
            <person name="Thoen E."/>
            <person name="Andreopoulos B."/>
            <person name="Lu D."/>
            <person name="Skrede I."/>
            <person name="Drula E."/>
            <person name="Henrissat B."/>
            <person name="Morin E."/>
            <person name="Kohler A."/>
            <person name="Barry K."/>
            <person name="LaButti K."/>
            <person name="Morin E."/>
            <person name="Salamov A."/>
            <person name="Lipzen A."/>
            <person name="Mereny Z."/>
            <person name="Hegedus B."/>
            <person name="Baldrian P."/>
            <person name="Stursova M."/>
            <person name="Weitz H."/>
            <person name="Taylor A."/>
            <person name="Grigoriev I.V."/>
            <person name="Nagy L.G."/>
            <person name="Martin F."/>
            <person name="Kauserud H."/>
        </authorList>
    </citation>
    <scope>NUCLEOTIDE SEQUENCE</scope>
    <source>
        <strain evidence="6">CBHHK200</strain>
    </source>
</reference>
<feature type="region of interest" description="Disordered" evidence="3">
    <location>
        <begin position="246"/>
        <end position="268"/>
    </location>
</feature>
<dbReference type="GO" id="GO:0000462">
    <property type="term" value="P:maturation of SSU-rRNA from tricistronic rRNA transcript (SSU-rRNA, 5.8S rRNA, LSU-rRNA)"/>
    <property type="evidence" value="ECO:0007669"/>
    <property type="project" value="TreeGrafter"/>
</dbReference>
<evidence type="ECO:0000256" key="3">
    <source>
        <dbReference type="SAM" id="MobiDB-lite"/>
    </source>
</evidence>
<sequence>MSVRLSLAEQIAQLQEAAPVDFDPEDVQVGADPAEDLAEISTVREHYVDVGPSTLRRLQSVADPKYEGVKTSRKQLMEESDGEPSGSEEGEEEDGASHGENDSNGGSEGEEQEDGESVPSQSEAEDASEDGPAPLPPPPPPKRRSVEPEAADDLPSTLRKTRDEDRKKGKAVSQQIAVWETILDARIRLQKSVVATNRLPSSAHLSQFTEIPECRESLDKMLEEAFLLSDELFDLQEKLISATDSVVPPPRKRRRLHSDAAPPDFSTQLHDATTAASALEHAYHPYLVQTLSKWSSKIQAVAPSALLPSNRNAFSSRNSQNLKSAVQLIDETLIDHRKLLARTQLRRDKSVRLGETAEPEEEEDRVDVDVFDDADFYHQLLRDIIDSRGNAAGGEDWMSVQKQKKAKKKVDTKASKGRKLRYEVHEKLQNFMVPVPVPGMWHEEQIDELFSSLMGRGFEGALGKEDESMGVDEPPLGDVLKGGFKVFG</sequence>
<dbReference type="Proteomes" id="UP001218188">
    <property type="component" value="Unassembled WGS sequence"/>
</dbReference>
<evidence type="ECO:0000313" key="6">
    <source>
        <dbReference type="EMBL" id="KAJ7035659.1"/>
    </source>
</evidence>
<accession>A0AAD6SX40</accession>
<dbReference type="Pfam" id="PF13339">
    <property type="entry name" value="AATF-Che1"/>
    <property type="match status" value="1"/>
</dbReference>
<evidence type="ECO:0000313" key="7">
    <source>
        <dbReference type="Proteomes" id="UP001218188"/>
    </source>
</evidence>
<comment type="caution">
    <text evidence="6">The sequence shown here is derived from an EMBL/GenBank/DDBJ whole genome shotgun (WGS) entry which is preliminary data.</text>
</comment>
<feature type="compositionally biased region" description="Acidic residues" evidence="3">
    <location>
        <begin position="78"/>
        <end position="94"/>
    </location>
</feature>
<evidence type="ECO:0000256" key="2">
    <source>
        <dbReference type="ARBA" id="ARBA00013850"/>
    </source>
</evidence>
<name>A0AAD6SX40_9AGAR</name>
<comment type="similarity">
    <text evidence="1">Belongs to the AATF family.</text>
</comment>
<dbReference type="InterPro" id="IPR012617">
    <property type="entry name" value="AATF_C"/>
</dbReference>
<proteinExistence type="inferred from homology"/>
<evidence type="ECO:0000256" key="1">
    <source>
        <dbReference type="ARBA" id="ARBA00008966"/>
    </source>
</evidence>
<feature type="domain" description="Apoptosis-antagonizing transcription factor C-terminal" evidence="4">
    <location>
        <begin position="377"/>
        <end position="454"/>
    </location>
</feature>
<dbReference type="AlphaFoldDB" id="A0AAD6SX40"/>
<evidence type="ECO:0000259" key="5">
    <source>
        <dbReference type="Pfam" id="PF13339"/>
    </source>
</evidence>
<protein>
    <recommendedName>
        <fullName evidence="2">Protein BFR2</fullName>
    </recommendedName>
</protein>
<dbReference type="InterPro" id="IPR039223">
    <property type="entry name" value="AATF/Bfr2"/>
</dbReference>
<dbReference type="PANTHER" id="PTHR15565">
    <property type="entry name" value="AATF PROTEIN APOPTOSIS ANTAGONIZING TRANSCRIPTION FACTOR"/>
    <property type="match status" value="1"/>
</dbReference>